<dbReference type="Proteomes" id="UP000008744">
    <property type="component" value="Unassembled WGS sequence"/>
</dbReference>
<sequence>MRNLREILQKSLNSAAARSFNCGPKRRRRQRRQRRRRRQQIQIAAMLLLYALCSPLWGSKLVFGAEALKKAKVHFLFLPLWSPPPLHPAPHTLSTLSMLLRRNANCDGDGDGSGGDCSGGSCALKNGWQKRQPTVGMGKSQFWLVQENASQEFLSEGKGEAVSLS</sequence>
<evidence type="ECO:0000313" key="2">
    <source>
        <dbReference type="Proteomes" id="UP000008744"/>
    </source>
</evidence>
<reference evidence="1 2" key="1">
    <citation type="journal article" date="2007" name="Nature">
        <title>Evolution of genes and genomes on the Drosophila phylogeny.</title>
        <authorList>
            <consortium name="Drosophila 12 Genomes Consortium"/>
            <person name="Clark A.G."/>
            <person name="Eisen M.B."/>
            <person name="Smith D.R."/>
            <person name="Bergman C.M."/>
            <person name="Oliver B."/>
            <person name="Markow T.A."/>
            <person name="Kaufman T.C."/>
            <person name="Kellis M."/>
            <person name="Gelbart W."/>
            <person name="Iyer V.N."/>
            <person name="Pollard D.A."/>
            <person name="Sackton T.B."/>
            <person name="Larracuente A.M."/>
            <person name="Singh N.D."/>
            <person name="Abad J.P."/>
            <person name="Abt D.N."/>
            <person name="Adryan B."/>
            <person name="Aguade M."/>
            <person name="Akashi H."/>
            <person name="Anderson W.W."/>
            <person name="Aquadro C.F."/>
            <person name="Ardell D.H."/>
            <person name="Arguello R."/>
            <person name="Artieri C.G."/>
            <person name="Barbash D.A."/>
            <person name="Barker D."/>
            <person name="Barsanti P."/>
            <person name="Batterham P."/>
            <person name="Batzoglou S."/>
            <person name="Begun D."/>
            <person name="Bhutkar A."/>
            <person name="Blanco E."/>
            <person name="Bosak S.A."/>
            <person name="Bradley R.K."/>
            <person name="Brand A.D."/>
            <person name="Brent M.R."/>
            <person name="Brooks A.N."/>
            <person name="Brown R.H."/>
            <person name="Butlin R.K."/>
            <person name="Caggese C."/>
            <person name="Calvi B.R."/>
            <person name="Bernardo de Carvalho A."/>
            <person name="Caspi A."/>
            <person name="Castrezana S."/>
            <person name="Celniker S.E."/>
            <person name="Chang J.L."/>
            <person name="Chapple C."/>
            <person name="Chatterji S."/>
            <person name="Chinwalla A."/>
            <person name="Civetta A."/>
            <person name="Clifton S.W."/>
            <person name="Comeron J.M."/>
            <person name="Costello J.C."/>
            <person name="Coyne J.A."/>
            <person name="Daub J."/>
            <person name="David R.G."/>
            <person name="Delcher A.L."/>
            <person name="Delehaunty K."/>
            <person name="Do C.B."/>
            <person name="Ebling H."/>
            <person name="Edwards K."/>
            <person name="Eickbush T."/>
            <person name="Evans J.D."/>
            <person name="Filipski A."/>
            <person name="Findeiss S."/>
            <person name="Freyhult E."/>
            <person name="Fulton L."/>
            <person name="Fulton R."/>
            <person name="Garcia A.C."/>
            <person name="Gardiner A."/>
            <person name="Garfield D.A."/>
            <person name="Garvin B.E."/>
            <person name="Gibson G."/>
            <person name="Gilbert D."/>
            <person name="Gnerre S."/>
            <person name="Godfrey J."/>
            <person name="Good R."/>
            <person name="Gotea V."/>
            <person name="Gravely B."/>
            <person name="Greenberg A.J."/>
            <person name="Griffiths-Jones S."/>
            <person name="Gross S."/>
            <person name="Guigo R."/>
            <person name="Gustafson E.A."/>
            <person name="Haerty W."/>
            <person name="Hahn M.W."/>
            <person name="Halligan D.L."/>
            <person name="Halpern A.L."/>
            <person name="Halter G.M."/>
            <person name="Han M.V."/>
            <person name="Heger A."/>
            <person name="Hillier L."/>
            <person name="Hinrichs A.S."/>
            <person name="Holmes I."/>
            <person name="Hoskins R.A."/>
            <person name="Hubisz M.J."/>
            <person name="Hultmark D."/>
            <person name="Huntley M.A."/>
            <person name="Jaffe D.B."/>
            <person name="Jagadeeshan S."/>
            <person name="Jeck W.R."/>
            <person name="Johnson J."/>
            <person name="Jones C.D."/>
            <person name="Jordan W.C."/>
            <person name="Karpen G.H."/>
            <person name="Kataoka E."/>
            <person name="Keightley P.D."/>
            <person name="Kheradpour P."/>
            <person name="Kirkness E.F."/>
            <person name="Koerich L.B."/>
            <person name="Kristiansen K."/>
            <person name="Kudrna D."/>
            <person name="Kulathinal R.J."/>
            <person name="Kumar S."/>
            <person name="Kwok R."/>
            <person name="Lander E."/>
            <person name="Langley C.H."/>
            <person name="Lapoint R."/>
            <person name="Lazzaro B.P."/>
            <person name="Lee S.J."/>
            <person name="Levesque L."/>
            <person name="Li R."/>
            <person name="Lin C.F."/>
            <person name="Lin M.F."/>
            <person name="Lindblad-Toh K."/>
            <person name="Llopart A."/>
            <person name="Long M."/>
            <person name="Low L."/>
            <person name="Lozovsky E."/>
            <person name="Lu J."/>
            <person name="Luo M."/>
            <person name="Machado C.A."/>
            <person name="Makalowski W."/>
            <person name="Marzo M."/>
            <person name="Matsuda M."/>
            <person name="Matzkin L."/>
            <person name="McAllister B."/>
            <person name="McBride C.S."/>
            <person name="McKernan B."/>
            <person name="McKernan K."/>
            <person name="Mendez-Lago M."/>
            <person name="Minx P."/>
            <person name="Mollenhauer M.U."/>
            <person name="Montooth K."/>
            <person name="Mount S.M."/>
            <person name="Mu X."/>
            <person name="Myers E."/>
            <person name="Negre B."/>
            <person name="Newfeld S."/>
            <person name="Nielsen R."/>
            <person name="Noor M.A."/>
            <person name="O'Grady P."/>
            <person name="Pachter L."/>
            <person name="Papaceit M."/>
            <person name="Parisi M.J."/>
            <person name="Parisi M."/>
            <person name="Parts L."/>
            <person name="Pedersen J.S."/>
            <person name="Pesole G."/>
            <person name="Phillippy A.M."/>
            <person name="Ponting C.P."/>
            <person name="Pop M."/>
            <person name="Porcelli D."/>
            <person name="Powell J.R."/>
            <person name="Prohaska S."/>
            <person name="Pruitt K."/>
            <person name="Puig M."/>
            <person name="Quesneville H."/>
            <person name="Ram K.R."/>
            <person name="Rand D."/>
            <person name="Rasmussen M.D."/>
            <person name="Reed L.K."/>
            <person name="Reenan R."/>
            <person name="Reily A."/>
            <person name="Remington K.A."/>
            <person name="Rieger T.T."/>
            <person name="Ritchie M.G."/>
            <person name="Robin C."/>
            <person name="Rogers Y.H."/>
            <person name="Rohde C."/>
            <person name="Rozas J."/>
            <person name="Rubenfield M.J."/>
            <person name="Ruiz A."/>
            <person name="Russo S."/>
            <person name="Salzberg S.L."/>
            <person name="Sanchez-Gracia A."/>
            <person name="Saranga D.J."/>
            <person name="Sato H."/>
            <person name="Schaeffer S.W."/>
            <person name="Schatz M.C."/>
            <person name="Schlenke T."/>
            <person name="Schwartz R."/>
            <person name="Segarra C."/>
            <person name="Singh R.S."/>
            <person name="Sirot L."/>
            <person name="Sirota M."/>
            <person name="Sisneros N.B."/>
            <person name="Smith C.D."/>
            <person name="Smith T.F."/>
            <person name="Spieth J."/>
            <person name="Stage D.E."/>
            <person name="Stark A."/>
            <person name="Stephan W."/>
            <person name="Strausberg R.L."/>
            <person name="Strempel S."/>
            <person name="Sturgill D."/>
            <person name="Sutton G."/>
            <person name="Sutton G.G."/>
            <person name="Tao W."/>
            <person name="Teichmann S."/>
            <person name="Tobari Y.N."/>
            <person name="Tomimura Y."/>
            <person name="Tsolas J.M."/>
            <person name="Valente V.L."/>
            <person name="Venter E."/>
            <person name="Venter J.C."/>
            <person name="Vicario S."/>
            <person name="Vieira F.G."/>
            <person name="Vilella A.J."/>
            <person name="Villasante A."/>
            <person name="Walenz B."/>
            <person name="Wang J."/>
            <person name="Wasserman M."/>
            <person name="Watts T."/>
            <person name="Wilson D."/>
            <person name="Wilson R.K."/>
            <person name="Wing R.A."/>
            <person name="Wolfner M.F."/>
            <person name="Wong A."/>
            <person name="Wong G.K."/>
            <person name="Wu C.I."/>
            <person name="Wu G."/>
            <person name="Yamamoto D."/>
            <person name="Yang H.P."/>
            <person name="Yang S.P."/>
            <person name="Yorke J.A."/>
            <person name="Yoshida K."/>
            <person name="Zdobnov E."/>
            <person name="Zhang P."/>
            <person name="Zhang Y."/>
            <person name="Zimin A.V."/>
            <person name="Baldwin J."/>
            <person name="Abdouelleil A."/>
            <person name="Abdulkadir J."/>
            <person name="Abebe A."/>
            <person name="Abera B."/>
            <person name="Abreu J."/>
            <person name="Acer S.C."/>
            <person name="Aftuck L."/>
            <person name="Alexander A."/>
            <person name="An P."/>
            <person name="Anderson E."/>
            <person name="Anderson S."/>
            <person name="Arachi H."/>
            <person name="Azer M."/>
            <person name="Bachantsang P."/>
            <person name="Barry A."/>
            <person name="Bayul T."/>
            <person name="Berlin A."/>
            <person name="Bessette D."/>
            <person name="Bloom T."/>
            <person name="Blye J."/>
            <person name="Boguslavskiy L."/>
            <person name="Bonnet C."/>
            <person name="Boukhgalter B."/>
            <person name="Bourzgui I."/>
            <person name="Brown A."/>
            <person name="Cahill P."/>
            <person name="Channer S."/>
            <person name="Cheshatsang Y."/>
            <person name="Chuda L."/>
            <person name="Citroen M."/>
            <person name="Collymore A."/>
            <person name="Cooke P."/>
            <person name="Costello M."/>
            <person name="D'Aco K."/>
            <person name="Daza R."/>
            <person name="De Haan G."/>
            <person name="DeGray S."/>
            <person name="DeMaso C."/>
            <person name="Dhargay N."/>
            <person name="Dooley K."/>
            <person name="Dooley E."/>
            <person name="Doricent M."/>
            <person name="Dorje P."/>
            <person name="Dorjee K."/>
            <person name="Dupes A."/>
            <person name="Elong R."/>
            <person name="Falk J."/>
            <person name="Farina A."/>
            <person name="Faro S."/>
            <person name="Ferguson D."/>
            <person name="Fisher S."/>
            <person name="Foley C.D."/>
            <person name="Franke A."/>
            <person name="Friedrich D."/>
            <person name="Gadbois L."/>
            <person name="Gearin G."/>
            <person name="Gearin C.R."/>
            <person name="Giannoukos G."/>
            <person name="Goode T."/>
            <person name="Graham J."/>
            <person name="Grandbois E."/>
            <person name="Grewal S."/>
            <person name="Gyaltsen K."/>
            <person name="Hafez N."/>
            <person name="Hagos B."/>
            <person name="Hall J."/>
            <person name="Henson C."/>
            <person name="Hollinger A."/>
            <person name="Honan T."/>
            <person name="Huard M.D."/>
            <person name="Hughes L."/>
            <person name="Hurhula B."/>
            <person name="Husby M.E."/>
            <person name="Kamat A."/>
            <person name="Kanga B."/>
            <person name="Kashin S."/>
            <person name="Khazanovich D."/>
            <person name="Kisner P."/>
            <person name="Lance K."/>
            <person name="Lara M."/>
            <person name="Lee W."/>
            <person name="Lennon N."/>
            <person name="Letendre F."/>
            <person name="LeVine R."/>
            <person name="Lipovsky A."/>
            <person name="Liu X."/>
            <person name="Liu J."/>
            <person name="Liu S."/>
            <person name="Lokyitsang T."/>
            <person name="Lokyitsang Y."/>
            <person name="Lubonja R."/>
            <person name="Lui A."/>
            <person name="MacDonald P."/>
            <person name="Magnisalis V."/>
            <person name="Maru K."/>
            <person name="Matthews C."/>
            <person name="McCusker W."/>
            <person name="McDonough S."/>
            <person name="Mehta T."/>
            <person name="Meldrim J."/>
            <person name="Meneus L."/>
            <person name="Mihai O."/>
            <person name="Mihalev A."/>
            <person name="Mihova T."/>
            <person name="Mittelman R."/>
            <person name="Mlenga V."/>
            <person name="Montmayeur A."/>
            <person name="Mulrain L."/>
            <person name="Navidi A."/>
            <person name="Naylor J."/>
            <person name="Negash T."/>
            <person name="Nguyen T."/>
            <person name="Nguyen N."/>
            <person name="Nicol R."/>
            <person name="Norbu C."/>
            <person name="Norbu N."/>
            <person name="Novod N."/>
            <person name="O'Neill B."/>
            <person name="Osman S."/>
            <person name="Markiewicz E."/>
            <person name="Oyono O.L."/>
            <person name="Patti C."/>
            <person name="Phunkhang P."/>
            <person name="Pierre F."/>
            <person name="Priest M."/>
            <person name="Raghuraman S."/>
            <person name="Rege F."/>
            <person name="Reyes R."/>
            <person name="Rise C."/>
            <person name="Rogov P."/>
            <person name="Ross K."/>
            <person name="Ryan E."/>
            <person name="Settipalli S."/>
            <person name="Shea T."/>
            <person name="Sherpa N."/>
            <person name="Shi L."/>
            <person name="Shih D."/>
            <person name="Sparrow T."/>
            <person name="Spaulding J."/>
            <person name="Stalker J."/>
            <person name="Stange-Thomann N."/>
            <person name="Stavropoulos S."/>
            <person name="Stone C."/>
            <person name="Strader C."/>
            <person name="Tesfaye S."/>
            <person name="Thomson T."/>
            <person name="Thoulutsang Y."/>
            <person name="Thoulutsang D."/>
            <person name="Topham K."/>
            <person name="Topping I."/>
            <person name="Tsamla T."/>
            <person name="Vassiliev H."/>
            <person name="Vo A."/>
            <person name="Wangchuk T."/>
            <person name="Wangdi T."/>
            <person name="Weiand M."/>
            <person name="Wilkinson J."/>
            <person name="Wilson A."/>
            <person name="Yadav S."/>
            <person name="Young G."/>
            <person name="Yu Q."/>
            <person name="Zembek L."/>
            <person name="Zhong D."/>
            <person name="Zimmer A."/>
            <person name="Zwirko Z."/>
            <person name="Jaffe D.B."/>
            <person name="Alvarez P."/>
            <person name="Brockman W."/>
            <person name="Butler J."/>
            <person name="Chin C."/>
            <person name="Gnerre S."/>
            <person name="Grabherr M."/>
            <person name="Kleber M."/>
            <person name="Mauceli E."/>
            <person name="MacCallum I."/>
        </authorList>
    </citation>
    <scope>NUCLEOTIDE SEQUENCE [LARGE SCALE GENOMIC DNA]</scope>
    <source>
        <strain evidence="2">MSH-3 / Tucson 14011-0111.49</strain>
    </source>
</reference>
<name>B4GZT3_DROPE</name>
<protein>
    <submittedName>
        <fullName evidence="1">GL22858</fullName>
    </submittedName>
</protein>
<organism evidence="2">
    <name type="scientific">Drosophila persimilis</name>
    <name type="common">Fruit fly</name>
    <dbReference type="NCBI Taxonomy" id="7234"/>
    <lineage>
        <taxon>Eukaryota</taxon>
        <taxon>Metazoa</taxon>
        <taxon>Ecdysozoa</taxon>
        <taxon>Arthropoda</taxon>
        <taxon>Hexapoda</taxon>
        <taxon>Insecta</taxon>
        <taxon>Pterygota</taxon>
        <taxon>Neoptera</taxon>
        <taxon>Endopterygota</taxon>
        <taxon>Diptera</taxon>
        <taxon>Brachycera</taxon>
        <taxon>Muscomorpha</taxon>
        <taxon>Ephydroidea</taxon>
        <taxon>Drosophilidae</taxon>
        <taxon>Drosophila</taxon>
        <taxon>Sophophora</taxon>
    </lineage>
</organism>
<keyword evidence="2" id="KW-1185">Reference proteome</keyword>
<evidence type="ECO:0000313" key="1">
    <source>
        <dbReference type="EMBL" id="EDW29510.1"/>
    </source>
</evidence>
<proteinExistence type="predicted"/>
<dbReference type="AlphaFoldDB" id="B4GZT3"/>
<dbReference type="HOGENOM" id="CLU_1612530_0_0_1"/>
<accession>B4GZT3</accession>
<gene>
    <name evidence="1" type="primary">Dper\GL22858</name>
    <name evidence="1" type="ORF">Dper_GL22858</name>
</gene>
<dbReference type="EMBL" id="CH479199">
    <property type="protein sequence ID" value="EDW29510.1"/>
    <property type="molecule type" value="Genomic_DNA"/>
</dbReference>